<keyword evidence="5" id="KW-0472">Membrane</keyword>
<sequence>MSGLWARYNSMLDAQPLLTKALTSMTGFSLGDILAQCFIEEGDKGYDPMRTFRMGSFGFLLHGTTGHYFYGFLDSKLPGTAPMTVASKVAIDQTIWNPIFGCMFFGYLNLMEGKSLDDYTTKIKTDLKTAVMGSWAVWVPAHTINFAFVPPAQRLLYINTIQIGYNVFLSFLGNKSVEEEPKKEL</sequence>
<comment type="similarity">
    <text evidence="2 6">Belongs to the peroxisomal membrane protein PXMP2/4 family.</text>
</comment>
<name>A0A8J9X502_PHATR</name>
<evidence type="ECO:0000256" key="3">
    <source>
        <dbReference type="ARBA" id="ARBA00022692"/>
    </source>
</evidence>
<keyword evidence="3" id="KW-0812">Transmembrane</keyword>
<evidence type="ECO:0000256" key="5">
    <source>
        <dbReference type="ARBA" id="ARBA00023136"/>
    </source>
</evidence>
<dbReference type="EMBL" id="OU594960">
    <property type="protein sequence ID" value="CAG9283650.1"/>
    <property type="molecule type" value="Genomic_DNA"/>
</dbReference>
<dbReference type="GO" id="GO:0016020">
    <property type="term" value="C:membrane"/>
    <property type="evidence" value="ECO:0007669"/>
    <property type="project" value="UniProtKB-SubCell"/>
</dbReference>
<evidence type="ECO:0000256" key="4">
    <source>
        <dbReference type="ARBA" id="ARBA00022989"/>
    </source>
</evidence>
<evidence type="ECO:0008006" key="8">
    <source>
        <dbReference type="Google" id="ProtNLM"/>
    </source>
</evidence>
<organism evidence="7">
    <name type="scientific">Phaeodactylum tricornutum</name>
    <name type="common">Diatom</name>
    <dbReference type="NCBI Taxonomy" id="2850"/>
    <lineage>
        <taxon>Eukaryota</taxon>
        <taxon>Sar</taxon>
        <taxon>Stramenopiles</taxon>
        <taxon>Ochrophyta</taxon>
        <taxon>Bacillariophyta</taxon>
        <taxon>Bacillariophyceae</taxon>
        <taxon>Bacillariophycidae</taxon>
        <taxon>Naviculales</taxon>
        <taxon>Phaeodactylaceae</taxon>
        <taxon>Phaeodactylum</taxon>
    </lineage>
</organism>
<comment type="subcellular location">
    <subcellularLocation>
        <location evidence="1">Membrane</location>
        <topology evidence="1">Multi-pass membrane protein</topology>
    </subcellularLocation>
</comment>
<dbReference type="InterPro" id="IPR007248">
    <property type="entry name" value="Mpv17_PMP22"/>
</dbReference>
<dbReference type="Proteomes" id="UP000836788">
    <property type="component" value="Chromosome 19"/>
</dbReference>
<dbReference type="GO" id="GO:0005737">
    <property type="term" value="C:cytoplasm"/>
    <property type="evidence" value="ECO:0007669"/>
    <property type="project" value="TreeGrafter"/>
</dbReference>
<protein>
    <recommendedName>
        <fullName evidence="8">Mpv17-like protein 2</fullName>
    </recommendedName>
</protein>
<dbReference type="Pfam" id="PF04117">
    <property type="entry name" value="Mpv17_PMP22"/>
    <property type="match status" value="1"/>
</dbReference>
<dbReference type="AlphaFoldDB" id="A0A8J9X502"/>
<evidence type="ECO:0000256" key="6">
    <source>
        <dbReference type="RuleBase" id="RU363053"/>
    </source>
</evidence>
<reference evidence="7" key="1">
    <citation type="submission" date="2022-02" db="EMBL/GenBank/DDBJ databases">
        <authorList>
            <person name="Giguere J D."/>
        </authorList>
    </citation>
    <scope>NUCLEOTIDE SEQUENCE</scope>
    <source>
        <strain evidence="7">CCAP 1055/1</strain>
    </source>
</reference>
<keyword evidence="4" id="KW-1133">Transmembrane helix</keyword>
<accession>A0A8J9X502</accession>
<proteinExistence type="inferred from homology"/>
<evidence type="ECO:0000313" key="7">
    <source>
        <dbReference type="EMBL" id="CAG9283650.1"/>
    </source>
</evidence>
<evidence type="ECO:0000256" key="2">
    <source>
        <dbReference type="ARBA" id="ARBA00006824"/>
    </source>
</evidence>
<dbReference type="PANTHER" id="PTHR11266:SF17">
    <property type="entry name" value="PROTEIN MPV17"/>
    <property type="match status" value="1"/>
</dbReference>
<evidence type="ECO:0000256" key="1">
    <source>
        <dbReference type="ARBA" id="ARBA00004141"/>
    </source>
</evidence>
<gene>
    <name evidence="7" type="ORF">PTTT1_LOCUS23503</name>
</gene>
<dbReference type="PANTHER" id="PTHR11266">
    <property type="entry name" value="PEROXISOMAL MEMBRANE PROTEIN 2, PXMP2 MPV17"/>
    <property type="match status" value="1"/>
</dbReference>